<feature type="compositionally biased region" description="Low complexity" evidence="1">
    <location>
        <begin position="331"/>
        <end position="340"/>
    </location>
</feature>
<evidence type="ECO:0000313" key="3">
    <source>
        <dbReference type="Proteomes" id="UP000030744"/>
    </source>
</evidence>
<accession>U6KFF5</accession>
<name>U6KFF5_9EIME</name>
<feature type="region of interest" description="Disordered" evidence="1">
    <location>
        <begin position="165"/>
        <end position="184"/>
    </location>
</feature>
<proteinExistence type="predicted"/>
<reference evidence="2" key="1">
    <citation type="submission" date="2013-10" db="EMBL/GenBank/DDBJ databases">
        <title>Genomic analysis of the causative agents of coccidiosis in chickens.</title>
        <authorList>
            <person name="Reid A.J."/>
            <person name="Blake D."/>
            <person name="Billington K."/>
            <person name="Browne H."/>
            <person name="Dunn M."/>
            <person name="Hung S."/>
            <person name="Kawahara F."/>
            <person name="Miranda-Saavedra D."/>
            <person name="Mourier T."/>
            <person name="Nagra H."/>
            <person name="Otto T.D."/>
            <person name="Rawlings N."/>
            <person name="Sanchez A."/>
            <person name="Sanders M."/>
            <person name="Subramaniam C."/>
            <person name="Tay Y."/>
            <person name="Dear P."/>
            <person name="Doerig C."/>
            <person name="Gruber A."/>
            <person name="Parkinson J."/>
            <person name="Shirley M."/>
            <person name="Wan K.L."/>
            <person name="Berriman M."/>
            <person name="Tomley F."/>
            <person name="Pain A."/>
        </authorList>
    </citation>
    <scope>NUCLEOTIDE SEQUENCE [LARGE SCALE GENOMIC DNA]</scope>
    <source>
        <strain evidence="2">Houghton</strain>
    </source>
</reference>
<sequence>MDATGTQCIMTHSMKPLAVCPNGVLRDGRCLVFALPASTYCPGGFIEYRVDGMKECVATRAARMKMACWGPHEKLEGDMCVERKISPLILECLKGSLNEDNMCEHITAIPPRPVCSPGFYESDGLCIQRREAPCDLSPDDGVSSPWEGKEVSKGSVASTTKFVHDKKHEKFHSSHSKMIPDSGEILPPDLDELEAKSNRLEAAEQLPDKFARAAQENARDDIKVLLQELFSVDAKHSAAHVTAERGTEYSGEASTRFHLGLPLANSLGHPCLRPSPVMPLVNQQLLYPQNMLAAPVAPTLKPYGSHAGWHDNRFASQVGNGIGPFARQQGKSKSASSVSSPEQYIPVLQMQSSSQSKQNANGVTDDPISTQQLNTAAHSVAKSTVPGEYGLLGSATTATTKTTPVNLEGRKPRWLQDGRQFFINGPTESLVTSGSTLEVVRSRNEGSAKTNGVMLGRHRRRLEGLDFIPGCWEEEVQTPIDWTCDPPYALDREQFVCIRVEFTGPNIVCDGKPQGDLCVHEAVPSSLGCCVGMSGLSGAEASSVVLST</sequence>
<dbReference type="AlphaFoldDB" id="U6KFF5"/>
<reference evidence="2" key="2">
    <citation type="submission" date="2013-10" db="EMBL/GenBank/DDBJ databases">
        <authorList>
            <person name="Aslett M."/>
        </authorList>
    </citation>
    <scope>NUCLEOTIDE SEQUENCE [LARGE SCALE GENOMIC DNA]</scope>
    <source>
        <strain evidence="2">Houghton</strain>
    </source>
</reference>
<keyword evidence="3" id="KW-1185">Reference proteome</keyword>
<dbReference type="Proteomes" id="UP000030744">
    <property type="component" value="Unassembled WGS sequence"/>
</dbReference>
<organism evidence="2 3">
    <name type="scientific">Eimeria mitis</name>
    <dbReference type="NCBI Taxonomy" id="44415"/>
    <lineage>
        <taxon>Eukaryota</taxon>
        <taxon>Sar</taxon>
        <taxon>Alveolata</taxon>
        <taxon>Apicomplexa</taxon>
        <taxon>Conoidasida</taxon>
        <taxon>Coccidia</taxon>
        <taxon>Eucoccidiorida</taxon>
        <taxon>Eimeriorina</taxon>
        <taxon>Eimeriidae</taxon>
        <taxon>Eimeria</taxon>
    </lineage>
</organism>
<feature type="region of interest" description="Disordered" evidence="1">
    <location>
        <begin position="321"/>
        <end position="341"/>
    </location>
</feature>
<dbReference type="VEuPathDB" id="ToxoDB:EMH_0019200"/>
<dbReference type="EMBL" id="HG686243">
    <property type="protein sequence ID" value="CDJ34208.1"/>
    <property type="molecule type" value="Genomic_DNA"/>
</dbReference>
<evidence type="ECO:0008006" key="4">
    <source>
        <dbReference type="Google" id="ProtNLM"/>
    </source>
</evidence>
<protein>
    <recommendedName>
        <fullName evidence="4">Oocyst wall protein</fullName>
    </recommendedName>
</protein>
<evidence type="ECO:0000313" key="2">
    <source>
        <dbReference type="EMBL" id="CDJ34208.1"/>
    </source>
</evidence>
<gene>
    <name evidence="2" type="ORF">EMH_0019200</name>
</gene>
<evidence type="ECO:0000256" key="1">
    <source>
        <dbReference type="SAM" id="MobiDB-lite"/>
    </source>
</evidence>
<dbReference type="OrthoDB" id="347885at2759"/>
<dbReference type="GeneID" id="25376833"/>
<dbReference type="RefSeq" id="XP_013356771.1">
    <property type="nucleotide sequence ID" value="XM_013501317.1"/>
</dbReference>